<accession>A0A3M0BSM4</accession>
<feature type="transmembrane region" description="Helical" evidence="1">
    <location>
        <begin position="37"/>
        <end position="58"/>
    </location>
</feature>
<reference evidence="2 3" key="1">
    <citation type="submission" date="2018-10" db="EMBL/GenBank/DDBJ databases">
        <title>Genomic Encyclopedia of Archaeal and Bacterial Type Strains, Phase II (KMG-II): from individual species to whole genera.</title>
        <authorList>
            <person name="Goeker M."/>
        </authorList>
    </citation>
    <scope>NUCLEOTIDE SEQUENCE [LARGE SCALE GENOMIC DNA]</scope>
    <source>
        <strain evidence="2 3">VM1</strain>
    </source>
</reference>
<proteinExistence type="predicted"/>
<evidence type="ECO:0000313" key="3">
    <source>
        <dbReference type="Proteomes" id="UP000280842"/>
    </source>
</evidence>
<sequence length="84" mass="10042">MEINNILEVLQNIDFKIMEPFIGNVNMEEHKYTAMQGIIHLIGWSIFILILVGVFMYMKKHTQQDERMKKYYGNKEEETENKSN</sequence>
<evidence type="ECO:0000256" key="1">
    <source>
        <dbReference type="SAM" id="Phobius"/>
    </source>
</evidence>
<dbReference type="AlphaFoldDB" id="A0A3M0BSM4"/>
<dbReference type="EMBL" id="REFO01000010">
    <property type="protein sequence ID" value="RMA97515.1"/>
    <property type="molecule type" value="Genomic_DNA"/>
</dbReference>
<organism evidence="2 3">
    <name type="scientific">Hydrogenothermus marinus</name>
    <dbReference type="NCBI Taxonomy" id="133270"/>
    <lineage>
        <taxon>Bacteria</taxon>
        <taxon>Pseudomonadati</taxon>
        <taxon>Aquificota</taxon>
        <taxon>Aquificia</taxon>
        <taxon>Aquificales</taxon>
        <taxon>Hydrogenothermaceae</taxon>
        <taxon>Hydrogenothermus</taxon>
    </lineage>
</organism>
<keyword evidence="3" id="KW-1185">Reference proteome</keyword>
<protein>
    <submittedName>
        <fullName evidence="2">Uncharacterized protein</fullName>
    </submittedName>
</protein>
<gene>
    <name evidence="2" type="ORF">CLV39_0128</name>
</gene>
<keyword evidence="1" id="KW-1133">Transmembrane helix</keyword>
<comment type="caution">
    <text evidence="2">The sequence shown here is derived from an EMBL/GenBank/DDBJ whole genome shotgun (WGS) entry which is preliminary data.</text>
</comment>
<name>A0A3M0BSM4_9AQUI</name>
<keyword evidence="1" id="KW-0472">Membrane</keyword>
<evidence type="ECO:0000313" key="2">
    <source>
        <dbReference type="EMBL" id="RMA97515.1"/>
    </source>
</evidence>
<dbReference type="RefSeq" id="WP_245960262.1">
    <property type="nucleotide sequence ID" value="NZ_REFO01000010.1"/>
</dbReference>
<dbReference type="Proteomes" id="UP000280842">
    <property type="component" value="Unassembled WGS sequence"/>
</dbReference>
<keyword evidence="1" id="KW-0812">Transmembrane</keyword>